<feature type="binding site" evidence="17">
    <location>
        <position position="613"/>
    </location>
    <ligand>
        <name>L-glutamate</name>
        <dbReference type="ChEBI" id="CHEBI:29985"/>
    </ligand>
</feature>
<dbReference type="InterPro" id="IPR028082">
    <property type="entry name" value="Peripla_BP_I"/>
</dbReference>
<keyword evidence="11" id="KW-0675">Receptor</keyword>
<feature type="site" description="Interaction with the cone snail toxin Con-ikot-ikot" evidence="18">
    <location>
        <position position="787"/>
    </location>
</feature>
<dbReference type="Gene3D" id="3.40.190.10">
    <property type="entry name" value="Periplasmic binding protein-like II"/>
    <property type="match status" value="2"/>
</dbReference>
<feature type="compositionally biased region" description="Basic and acidic residues" evidence="20">
    <location>
        <begin position="1143"/>
        <end position="1154"/>
    </location>
</feature>
<evidence type="ECO:0000256" key="18">
    <source>
        <dbReference type="PIRSR" id="PIRSR601508-2"/>
    </source>
</evidence>
<evidence type="ECO:0000313" key="23">
    <source>
        <dbReference type="Proteomes" id="UP000749559"/>
    </source>
</evidence>
<organism evidence="22 23">
    <name type="scientific">Owenia fusiformis</name>
    <name type="common">Polychaete worm</name>
    <dbReference type="NCBI Taxonomy" id="6347"/>
    <lineage>
        <taxon>Eukaryota</taxon>
        <taxon>Metazoa</taxon>
        <taxon>Spiralia</taxon>
        <taxon>Lophotrochozoa</taxon>
        <taxon>Annelida</taxon>
        <taxon>Polychaeta</taxon>
        <taxon>Sedentaria</taxon>
        <taxon>Canalipalpata</taxon>
        <taxon>Sabellida</taxon>
        <taxon>Oweniida</taxon>
        <taxon>Oweniidae</taxon>
        <taxon>Owenia</taxon>
    </lineage>
</organism>
<evidence type="ECO:0000256" key="6">
    <source>
        <dbReference type="ARBA" id="ARBA00022833"/>
    </source>
</evidence>
<protein>
    <submittedName>
        <fullName evidence="22">Uncharacterized protein</fullName>
    </submittedName>
</protein>
<evidence type="ECO:0000256" key="21">
    <source>
        <dbReference type="SAM" id="Phobius"/>
    </source>
</evidence>
<reference evidence="22" key="1">
    <citation type="submission" date="2022-03" db="EMBL/GenBank/DDBJ databases">
        <authorList>
            <person name="Martin C."/>
        </authorList>
    </citation>
    <scope>NUCLEOTIDE SEQUENCE</scope>
</reference>
<gene>
    <name evidence="22" type="ORF">OFUS_LOCUS19570</name>
</gene>
<dbReference type="PANTHER" id="PTHR18966">
    <property type="entry name" value="IONOTROPIC GLUTAMATE RECEPTOR"/>
    <property type="match status" value="1"/>
</dbReference>
<dbReference type="FunFam" id="3.40.190.10:FF:000155">
    <property type="entry name" value="Glutamate receptor ionotropic, NMDA 2B"/>
    <property type="match status" value="1"/>
</dbReference>
<dbReference type="GO" id="GO:0046872">
    <property type="term" value="F:metal ion binding"/>
    <property type="evidence" value="ECO:0007669"/>
    <property type="project" value="UniProtKB-KW"/>
</dbReference>
<feature type="compositionally biased region" description="Basic and acidic residues" evidence="20">
    <location>
        <begin position="1020"/>
        <end position="1046"/>
    </location>
</feature>
<accession>A0A8J1U4Q7</accession>
<evidence type="ECO:0000256" key="8">
    <source>
        <dbReference type="ARBA" id="ARBA00023018"/>
    </source>
</evidence>
<keyword evidence="9" id="KW-0406">Ion transport</keyword>
<dbReference type="InterPro" id="IPR015683">
    <property type="entry name" value="Ionotropic_Glu_rcpt"/>
</dbReference>
<proteinExistence type="predicted"/>
<dbReference type="InterPro" id="IPR001828">
    <property type="entry name" value="ANF_lig-bd_rcpt"/>
</dbReference>
<dbReference type="InterPro" id="IPR001508">
    <property type="entry name" value="Iono_Glu_rcpt_met"/>
</dbReference>
<dbReference type="GO" id="GO:0038023">
    <property type="term" value="F:signaling receptor activity"/>
    <property type="evidence" value="ECO:0007669"/>
    <property type="project" value="InterPro"/>
</dbReference>
<evidence type="ECO:0000256" key="5">
    <source>
        <dbReference type="ARBA" id="ARBA00022723"/>
    </source>
</evidence>
<feature type="disulfide bond" evidence="19">
    <location>
        <begin position="837"/>
        <end position="890"/>
    </location>
</feature>
<evidence type="ECO:0000313" key="22">
    <source>
        <dbReference type="EMBL" id="CAH1794962.1"/>
    </source>
</evidence>
<feature type="compositionally biased region" description="Polar residues" evidence="20">
    <location>
        <begin position="1051"/>
        <end position="1060"/>
    </location>
</feature>
<comment type="subcellular location">
    <subcellularLocation>
        <location evidence="1">Cell membrane</location>
        <topology evidence="1">Multi-pass membrane protein</topology>
    </subcellularLocation>
    <subcellularLocation>
        <location evidence="16">Postsynaptic cell membrane</location>
    </subcellularLocation>
</comment>
<keyword evidence="23" id="KW-1185">Reference proteome</keyword>
<sequence length="1190" mass="135408">MELYYWIRIANLLIISGFIRIGRTQKQALNLATVTHSCSSQFNKYCQEFKAPSGQALKLFNSENPNSTLNKKYQVYIKKSMFNVKKYNPPTVVDNIFCYDKPFGSGRRGRNEKPPGIIPSNTNTIIYSSTEVDKQKEPGAKFILQVAGSLGIPVITFLESALISSEKNRLRMLSIAPSIYQQAESMLEIMKWYKWSAFSVITGSASGEGDLIAALQKIVANSLGDWHYEMLSHAKLPQVGPEGASLATKKEIRRVLEEDVKKTDSRILLLHCTTDEAIEMFKIAKEVQLSSSEYVWISTSAIQEQPKKDEPIDRIQSFNDDFPIGLIGMYFDTRNKAVQQAIGIGVRVWLQALENMLHDRGDMSMKFLKPNVSCNMERSIFWKQGEILFNYMKNVSVPAFNRLDGDTLRYKVDNERKIEFNDDGTLKETELHIMNLKPMMDGSDRREWRSVGHWNNKGLVIDDITWPSGDSQPPIGKPLKYNLEVVMLEEAPYVNYLEMDNVTHLCPPNSVKCRVGKLNETQNTPNATLNSTLYKCCSGLCIDLLERLKKDLNFEYNLFQVEDAKWGAYDNRSKKWNGLVRALMDEDEDSPISNNKPPKADLSMTSLKITPERNAFIDFSVPFLETGITIIVAVRDGVISPTAFLEPYDYPSWCLILVFSVHASGAAIFIYEWLSPQGLDRGNAPIREHQFSLFRAFWLIWAMLFGAAVNVDNPRGIASRFMASVWALFAVVFTASYTANLAAFMIAKEDYDRLSGIQDWRLMNPTSLKPPFKFGTVPDGSTEANLKNHHPKMFQYMKNFNESTVGLGIQAVKTGKLNAFLYDATVLEYRAGQDDKCKLRTVGKWYAMTGYGVGFPRNSPWKDKFNTYLLKYQHDGVMERLRRFWLAGACDKTEKKGREVSNPLGILNFTSAFILLGIGMLLGFFILIMEHMYFKFFRAKLRQWDTCGCCALVSLSMGKSLTFGQTVMETIQTYRSFKCKNPICETQMWKIRHELDLALLKNERLQKQLSIQGIEPDKRAVWKSSPEAEHKAIESQPREKDLESPKRPYTPLQSESNPTGTAIHPGGSPIHAGLPQESAKTDNSPKFYRSNLDENFRRRNVNKNLPNSPARQPLIQDSPYWEENESHDSRPTAGRATSPSFADFKRSSLKDRPPTPKSKPKKTPRQRYNNGNYYTEVDGRETVDSHETVL</sequence>
<dbReference type="GO" id="GO:0015276">
    <property type="term" value="F:ligand-gated monoatomic ion channel activity"/>
    <property type="evidence" value="ECO:0007669"/>
    <property type="project" value="InterPro"/>
</dbReference>
<keyword evidence="15" id="KW-0407">Ion channel</keyword>
<keyword evidence="5" id="KW-0479">Metal-binding</keyword>
<dbReference type="SMART" id="SM00918">
    <property type="entry name" value="Lig_chan-Glu_bd"/>
    <property type="match status" value="1"/>
</dbReference>
<keyword evidence="7 21" id="KW-1133">Transmembrane helix</keyword>
<feature type="region of interest" description="Disordered" evidence="20">
    <location>
        <begin position="1020"/>
        <end position="1190"/>
    </location>
</feature>
<keyword evidence="2" id="KW-0813">Transport</keyword>
<feature type="binding site" evidence="17">
    <location>
        <position position="781"/>
    </location>
    <ligand>
        <name>L-glutamate</name>
        <dbReference type="ChEBI" id="CHEBI:29985"/>
    </ligand>
</feature>
<name>A0A8J1U4Q7_OWEFU</name>
<evidence type="ECO:0000256" key="17">
    <source>
        <dbReference type="PIRSR" id="PIRSR601508-1"/>
    </source>
</evidence>
<evidence type="ECO:0000256" key="2">
    <source>
        <dbReference type="ARBA" id="ARBA00022448"/>
    </source>
</evidence>
<evidence type="ECO:0000256" key="14">
    <source>
        <dbReference type="ARBA" id="ARBA00023286"/>
    </source>
</evidence>
<feature type="site" description="Crucial to convey clamshell closure to channel opening" evidence="18">
    <location>
        <position position="754"/>
    </location>
</feature>
<evidence type="ECO:0000256" key="3">
    <source>
        <dbReference type="ARBA" id="ARBA00022475"/>
    </source>
</evidence>
<evidence type="ECO:0000256" key="15">
    <source>
        <dbReference type="ARBA" id="ARBA00023303"/>
    </source>
</evidence>
<dbReference type="OrthoDB" id="5984008at2759"/>
<keyword evidence="14" id="KW-1071">Ligand-gated ion channel</keyword>
<keyword evidence="4 21" id="KW-0812">Transmembrane</keyword>
<feature type="transmembrane region" description="Helical" evidence="21">
    <location>
        <begin position="723"/>
        <end position="747"/>
    </location>
</feature>
<evidence type="ECO:0000256" key="1">
    <source>
        <dbReference type="ARBA" id="ARBA00004651"/>
    </source>
</evidence>
<dbReference type="InterPro" id="IPR019594">
    <property type="entry name" value="Glu/Gly-bd"/>
</dbReference>
<dbReference type="PRINTS" id="PR00177">
    <property type="entry name" value="NMDARECEPTOR"/>
</dbReference>
<evidence type="ECO:0000256" key="10">
    <source>
        <dbReference type="ARBA" id="ARBA00023136"/>
    </source>
</evidence>
<keyword evidence="13" id="KW-0628">Postsynaptic cell membrane</keyword>
<dbReference type="Pfam" id="PF01094">
    <property type="entry name" value="ANF_receptor"/>
    <property type="match status" value="1"/>
</dbReference>
<dbReference type="FunFam" id="3.40.190.10:FF:000009">
    <property type="entry name" value="Putative glutamate receptor ionotropic NMDA 2B"/>
    <property type="match status" value="1"/>
</dbReference>
<evidence type="ECO:0000256" key="7">
    <source>
        <dbReference type="ARBA" id="ARBA00022989"/>
    </source>
</evidence>
<dbReference type="GO" id="GO:0045211">
    <property type="term" value="C:postsynaptic membrane"/>
    <property type="evidence" value="ECO:0007669"/>
    <property type="project" value="UniProtKB-SubCell"/>
</dbReference>
<evidence type="ECO:0000256" key="20">
    <source>
        <dbReference type="SAM" id="MobiDB-lite"/>
    </source>
</evidence>
<feature type="site" description="Interaction with the cone snail toxin Con-ikot-ikot" evidence="18">
    <location>
        <position position="871"/>
    </location>
</feature>
<comment type="caution">
    <text evidence="22">The sequence shown here is derived from an EMBL/GenBank/DDBJ whole genome shotgun (WGS) entry which is preliminary data.</text>
</comment>
<dbReference type="AlphaFoldDB" id="A0A8J1U4Q7"/>
<evidence type="ECO:0000256" key="12">
    <source>
        <dbReference type="ARBA" id="ARBA00023180"/>
    </source>
</evidence>
<feature type="transmembrane region" description="Helical" evidence="21">
    <location>
        <begin position="905"/>
        <end position="929"/>
    </location>
</feature>
<feature type="binding site" evidence="17">
    <location>
        <position position="782"/>
    </location>
    <ligand>
        <name>L-glutamate</name>
        <dbReference type="ChEBI" id="CHEBI:29985"/>
    </ligand>
</feature>
<dbReference type="Pfam" id="PF00060">
    <property type="entry name" value="Lig_chan"/>
    <property type="match status" value="1"/>
</dbReference>
<dbReference type="SMART" id="SM00079">
    <property type="entry name" value="PBPe"/>
    <property type="match status" value="1"/>
</dbReference>
<evidence type="ECO:0000256" key="9">
    <source>
        <dbReference type="ARBA" id="ARBA00023065"/>
    </source>
</evidence>
<keyword evidence="8" id="KW-0770">Synapse</keyword>
<feature type="transmembrane region" description="Helical" evidence="21">
    <location>
        <begin position="650"/>
        <end position="671"/>
    </location>
</feature>
<evidence type="ECO:0000256" key="19">
    <source>
        <dbReference type="PIRSR" id="PIRSR601508-3"/>
    </source>
</evidence>
<keyword evidence="6" id="KW-0862">Zinc</keyword>
<dbReference type="SUPFAM" id="SSF53850">
    <property type="entry name" value="Periplasmic binding protein-like II"/>
    <property type="match status" value="1"/>
</dbReference>
<evidence type="ECO:0000256" key="4">
    <source>
        <dbReference type="ARBA" id="ARBA00022692"/>
    </source>
</evidence>
<feature type="transmembrane region" description="Helical" evidence="21">
    <location>
        <begin position="692"/>
        <end position="711"/>
    </location>
</feature>
<dbReference type="Pfam" id="PF10613">
    <property type="entry name" value="Lig_chan-Glu_bd"/>
    <property type="match status" value="1"/>
</dbReference>
<keyword evidence="3" id="KW-1003">Cell membrane</keyword>
<keyword evidence="19" id="KW-1015">Disulfide bond</keyword>
<feature type="compositionally biased region" description="Basic and acidic residues" evidence="20">
    <location>
        <begin position="1177"/>
        <end position="1190"/>
    </location>
</feature>
<dbReference type="EMBL" id="CAIIXF020000009">
    <property type="protein sequence ID" value="CAH1794962.1"/>
    <property type="molecule type" value="Genomic_DNA"/>
</dbReference>
<feature type="binding site" evidence="17">
    <location>
        <position position="823"/>
    </location>
    <ligand>
        <name>L-glutamate</name>
        <dbReference type="ChEBI" id="CHEBI:29985"/>
    </ligand>
</feature>
<dbReference type="SUPFAM" id="SSF53822">
    <property type="entry name" value="Periplasmic binding protein-like I"/>
    <property type="match status" value="1"/>
</dbReference>
<dbReference type="Gene3D" id="3.40.50.2300">
    <property type="match status" value="2"/>
</dbReference>
<keyword evidence="10 21" id="KW-0472">Membrane</keyword>
<dbReference type="Proteomes" id="UP000749559">
    <property type="component" value="Unassembled WGS sequence"/>
</dbReference>
<dbReference type="InterPro" id="IPR001320">
    <property type="entry name" value="Iontro_rcpt_C"/>
</dbReference>
<evidence type="ECO:0000256" key="11">
    <source>
        <dbReference type="ARBA" id="ARBA00023170"/>
    </source>
</evidence>
<evidence type="ECO:0000256" key="13">
    <source>
        <dbReference type="ARBA" id="ARBA00023257"/>
    </source>
</evidence>
<evidence type="ECO:0000256" key="16">
    <source>
        <dbReference type="ARBA" id="ARBA00034100"/>
    </source>
</evidence>
<keyword evidence="12" id="KW-0325">Glycoprotein</keyword>